<gene>
    <name evidence="6" type="ORF">ACFQY0_08880</name>
</gene>
<evidence type="ECO:0000256" key="3">
    <source>
        <dbReference type="ARBA" id="ARBA00022801"/>
    </source>
</evidence>
<dbReference type="SUPFAM" id="SSF53649">
    <property type="entry name" value="Alkaline phosphatase-like"/>
    <property type="match status" value="1"/>
</dbReference>
<dbReference type="Gene3D" id="3.40.720.10">
    <property type="entry name" value="Alkaline Phosphatase, subunit A"/>
    <property type="match status" value="1"/>
</dbReference>
<dbReference type="RefSeq" id="WP_379711435.1">
    <property type="nucleotide sequence ID" value="NZ_JBHTBS010000003.1"/>
</dbReference>
<dbReference type="Pfam" id="PF00884">
    <property type="entry name" value="Sulfatase"/>
    <property type="match status" value="1"/>
</dbReference>
<keyword evidence="4" id="KW-0106">Calcium</keyword>
<comment type="similarity">
    <text evidence="1">Belongs to the sulfatase family.</text>
</comment>
<dbReference type="EMBL" id="JBHTBS010000003">
    <property type="protein sequence ID" value="MFC7337286.1"/>
    <property type="molecule type" value="Genomic_DNA"/>
</dbReference>
<evidence type="ECO:0000256" key="4">
    <source>
        <dbReference type="ARBA" id="ARBA00022837"/>
    </source>
</evidence>
<dbReference type="PANTHER" id="PTHR42693:SF53">
    <property type="entry name" value="ENDO-4-O-SULFATASE"/>
    <property type="match status" value="1"/>
</dbReference>
<dbReference type="Gene3D" id="3.30.1120.10">
    <property type="match status" value="1"/>
</dbReference>
<dbReference type="InterPro" id="IPR000917">
    <property type="entry name" value="Sulfatase_N"/>
</dbReference>
<organism evidence="6 7">
    <name type="scientific">Haloferula chungangensis</name>
    <dbReference type="NCBI Taxonomy" id="1048331"/>
    <lineage>
        <taxon>Bacteria</taxon>
        <taxon>Pseudomonadati</taxon>
        <taxon>Verrucomicrobiota</taxon>
        <taxon>Verrucomicrobiia</taxon>
        <taxon>Verrucomicrobiales</taxon>
        <taxon>Verrucomicrobiaceae</taxon>
        <taxon>Haloferula</taxon>
    </lineage>
</organism>
<reference evidence="7" key="1">
    <citation type="journal article" date="2019" name="Int. J. Syst. Evol. Microbiol.">
        <title>The Global Catalogue of Microorganisms (GCM) 10K type strain sequencing project: providing services to taxonomists for standard genome sequencing and annotation.</title>
        <authorList>
            <consortium name="The Broad Institute Genomics Platform"/>
            <consortium name="The Broad Institute Genome Sequencing Center for Infectious Disease"/>
            <person name="Wu L."/>
            <person name="Ma J."/>
        </authorList>
    </citation>
    <scope>NUCLEOTIDE SEQUENCE [LARGE SCALE GENOMIC DNA]</scope>
    <source>
        <strain evidence="7">CGMCC 4.1467</strain>
    </source>
</reference>
<comment type="caution">
    <text evidence="6">The sequence shown here is derived from an EMBL/GenBank/DDBJ whole genome shotgun (WGS) entry which is preliminary data.</text>
</comment>
<dbReference type="PROSITE" id="PS00149">
    <property type="entry name" value="SULFATASE_2"/>
    <property type="match status" value="1"/>
</dbReference>
<evidence type="ECO:0000259" key="5">
    <source>
        <dbReference type="Pfam" id="PF00884"/>
    </source>
</evidence>
<name>A0ABW2L6W0_9BACT</name>
<evidence type="ECO:0000256" key="1">
    <source>
        <dbReference type="ARBA" id="ARBA00008779"/>
    </source>
</evidence>
<proteinExistence type="inferred from homology"/>
<dbReference type="InterPro" id="IPR050738">
    <property type="entry name" value="Sulfatase"/>
</dbReference>
<keyword evidence="7" id="KW-1185">Reference proteome</keyword>
<keyword evidence="3" id="KW-0378">Hydrolase</keyword>
<dbReference type="InterPro" id="IPR017850">
    <property type="entry name" value="Alkaline_phosphatase_core_sf"/>
</dbReference>
<dbReference type="Proteomes" id="UP001596472">
    <property type="component" value="Unassembled WGS sequence"/>
</dbReference>
<evidence type="ECO:0000256" key="2">
    <source>
        <dbReference type="ARBA" id="ARBA00022723"/>
    </source>
</evidence>
<accession>A0ABW2L6W0</accession>
<evidence type="ECO:0000313" key="7">
    <source>
        <dbReference type="Proteomes" id="UP001596472"/>
    </source>
</evidence>
<feature type="domain" description="Sulfatase N-terminal" evidence="5">
    <location>
        <begin position="58"/>
        <end position="428"/>
    </location>
</feature>
<protein>
    <submittedName>
        <fullName evidence="6">Arylsulfatase</fullName>
    </submittedName>
</protein>
<dbReference type="PANTHER" id="PTHR42693">
    <property type="entry name" value="ARYLSULFATASE FAMILY MEMBER"/>
    <property type="match status" value="1"/>
</dbReference>
<keyword evidence="2" id="KW-0479">Metal-binding</keyword>
<dbReference type="InterPro" id="IPR024607">
    <property type="entry name" value="Sulfatase_CS"/>
</dbReference>
<sequence length="537" mass="59051">MLSPEIVDRPPSKSNDRRFAIFRVAAKKSFAPMLFATVMFVQMASSAEGQQAGVLEKPNIVFILADDLGLGDLSYHARHIQKRKPIFETPNIDALAESGLWFTDGHSATALCAPTRYAVMSGNNNYRSYAPPGVWSSFAPSAFKPGEVTLGSVVRDAGYYTGFIGKWHLGGDFHIPGSQAIYRGAKSGDLIGKVELSRWAGSGPKDCGFDYDFTTPCGIQGPLYLLYENEQWFPLEKDSKIVHLTERNAINPKDVSDKGTGPGDSNWDTRKIGDLLSSKAVEFIRIGAEKDEPFFLYYCSPMVHVPHCPPDTFDGHKIKGSTPSHHLDMVVELDLQVKRIVDALKASGEFDNTLIVFSSDNGGLTDGPAAKSHGYAPGGGWSGSKNRPLEGGHRVPTFAVWPGHIKPGTTDELAVNQDMVATFAALVGTKIPKGQALDSNNLLPLLTGKGSFHPREFWVNQAGANQELMLRKMPWKLVIQSDFKRSKYEPKALYHLKHDPRESKDLINNPEFKEVVDQLFAEYMDILNSGRPTVPSP</sequence>
<evidence type="ECO:0000313" key="6">
    <source>
        <dbReference type="EMBL" id="MFC7337286.1"/>
    </source>
</evidence>
<dbReference type="CDD" id="cd16143">
    <property type="entry name" value="ARS_like"/>
    <property type="match status" value="1"/>
</dbReference>